<dbReference type="GO" id="GO:0009787">
    <property type="term" value="P:regulation of abscisic acid-activated signaling pathway"/>
    <property type="evidence" value="ECO:0007669"/>
    <property type="project" value="InterPro"/>
</dbReference>
<comment type="caution">
    <text evidence="2">The sequence shown here is derived from an EMBL/GenBank/DDBJ whole genome shotgun (WGS) entry which is preliminary data.</text>
</comment>
<dbReference type="Proteomes" id="UP000235145">
    <property type="component" value="Unassembled WGS sequence"/>
</dbReference>
<dbReference type="GO" id="GO:0010100">
    <property type="term" value="P:negative regulation of photomorphogenesis"/>
    <property type="evidence" value="ECO:0007669"/>
    <property type="project" value="InterPro"/>
</dbReference>
<dbReference type="AlphaFoldDB" id="A0A9R1UCC1"/>
<dbReference type="InterPro" id="IPR039324">
    <property type="entry name" value="SHW1"/>
</dbReference>
<gene>
    <name evidence="2" type="ORF">LSAT_V11C900503730</name>
</gene>
<evidence type="ECO:0000256" key="1">
    <source>
        <dbReference type="SAM" id="MobiDB-lite"/>
    </source>
</evidence>
<dbReference type="PANTHER" id="PTHR35474:SF1">
    <property type="entry name" value="ATP PHOSPHORIBOSYLTRANSFERASE REGULATORY SUBUNIT"/>
    <property type="match status" value="1"/>
</dbReference>
<sequence>MDQEGENPAADPRIWNRNRNDMTFFGDYDEDDDEDDDEEEEDDRSMDLLIRFVKNVFKKISKRARKVVRSVLPISIPTKLVGFSVNGVIITNFNFVGMES</sequence>
<evidence type="ECO:0000313" key="2">
    <source>
        <dbReference type="EMBL" id="KAJ0184530.1"/>
    </source>
</evidence>
<protein>
    <submittedName>
        <fullName evidence="2">Uncharacterized protein</fullName>
    </submittedName>
</protein>
<proteinExistence type="predicted"/>
<dbReference type="EMBL" id="NBSK02000009">
    <property type="protein sequence ID" value="KAJ0184530.1"/>
    <property type="molecule type" value="Genomic_DNA"/>
</dbReference>
<dbReference type="OrthoDB" id="1747510at2759"/>
<name>A0A9R1UCC1_LACSA</name>
<dbReference type="PANTHER" id="PTHR35474">
    <property type="entry name" value="ATP PHOSPHORIBOSYLTRANSFERASE REGULATORY SUBUNIT"/>
    <property type="match status" value="1"/>
</dbReference>
<reference evidence="2 3" key="1">
    <citation type="journal article" date="2017" name="Nat. Commun.">
        <title>Genome assembly with in vitro proximity ligation data and whole-genome triplication in lettuce.</title>
        <authorList>
            <person name="Reyes-Chin-Wo S."/>
            <person name="Wang Z."/>
            <person name="Yang X."/>
            <person name="Kozik A."/>
            <person name="Arikit S."/>
            <person name="Song C."/>
            <person name="Xia L."/>
            <person name="Froenicke L."/>
            <person name="Lavelle D.O."/>
            <person name="Truco M.J."/>
            <person name="Xia R."/>
            <person name="Zhu S."/>
            <person name="Xu C."/>
            <person name="Xu H."/>
            <person name="Xu X."/>
            <person name="Cox K."/>
            <person name="Korf I."/>
            <person name="Meyers B.C."/>
            <person name="Michelmore R.W."/>
        </authorList>
    </citation>
    <scope>NUCLEOTIDE SEQUENCE [LARGE SCALE GENOMIC DNA]</scope>
    <source>
        <strain evidence="3">cv. Salinas</strain>
        <tissue evidence="2">Seedlings</tissue>
    </source>
</reference>
<evidence type="ECO:0000313" key="3">
    <source>
        <dbReference type="Proteomes" id="UP000235145"/>
    </source>
</evidence>
<keyword evidence="3" id="KW-1185">Reference proteome</keyword>
<organism evidence="2 3">
    <name type="scientific">Lactuca sativa</name>
    <name type="common">Garden lettuce</name>
    <dbReference type="NCBI Taxonomy" id="4236"/>
    <lineage>
        <taxon>Eukaryota</taxon>
        <taxon>Viridiplantae</taxon>
        <taxon>Streptophyta</taxon>
        <taxon>Embryophyta</taxon>
        <taxon>Tracheophyta</taxon>
        <taxon>Spermatophyta</taxon>
        <taxon>Magnoliopsida</taxon>
        <taxon>eudicotyledons</taxon>
        <taxon>Gunneridae</taxon>
        <taxon>Pentapetalae</taxon>
        <taxon>asterids</taxon>
        <taxon>campanulids</taxon>
        <taxon>Asterales</taxon>
        <taxon>Asteraceae</taxon>
        <taxon>Cichorioideae</taxon>
        <taxon>Cichorieae</taxon>
        <taxon>Lactucinae</taxon>
        <taxon>Lactuca</taxon>
    </lineage>
</organism>
<accession>A0A9R1UCC1</accession>
<feature type="compositionally biased region" description="Acidic residues" evidence="1">
    <location>
        <begin position="27"/>
        <end position="42"/>
    </location>
</feature>
<feature type="region of interest" description="Disordered" evidence="1">
    <location>
        <begin position="1"/>
        <end position="42"/>
    </location>
</feature>